<feature type="domain" description="Repressor Rok winged helix" evidence="1">
    <location>
        <begin position="98"/>
        <end position="152"/>
    </location>
</feature>
<accession>A0A1I6QIA6</accession>
<dbReference type="RefSeq" id="WP_091834934.1">
    <property type="nucleotide sequence ID" value="NZ_FPAA01000003.1"/>
</dbReference>
<organism evidence="2 3">
    <name type="scientific">Marininema halotolerans</name>
    <dbReference type="NCBI Taxonomy" id="1155944"/>
    <lineage>
        <taxon>Bacteria</taxon>
        <taxon>Bacillati</taxon>
        <taxon>Bacillota</taxon>
        <taxon>Bacilli</taxon>
        <taxon>Bacillales</taxon>
        <taxon>Thermoactinomycetaceae</taxon>
        <taxon>Marininema</taxon>
    </lineage>
</organism>
<keyword evidence="3" id="KW-1185">Reference proteome</keyword>
<protein>
    <recommendedName>
        <fullName evidence="1">Repressor Rok winged helix domain-containing protein</fullName>
    </recommendedName>
</protein>
<dbReference type="InterPro" id="IPR056984">
    <property type="entry name" value="WH_Rok"/>
</dbReference>
<evidence type="ECO:0000313" key="3">
    <source>
        <dbReference type="Proteomes" id="UP000198660"/>
    </source>
</evidence>
<sequence length="156" mass="17606">MEMQEQEWGTTQEVDETMEEKIRRVVRDEQALILSTLRNGLDHALFQYLKEHGFDEIPEELRAPIGGADADEEAKDKTPLVDPALTKGIHKKTILAAELVAEILRDHGSLRLSHLKEEVEKRGGSLGSNPTILMKSIMKICPAIKKTGRGRFTYEQ</sequence>
<dbReference type="AlphaFoldDB" id="A0A1I6QIA6"/>
<evidence type="ECO:0000313" key="2">
    <source>
        <dbReference type="EMBL" id="SFS52213.1"/>
    </source>
</evidence>
<gene>
    <name evidence="2" type="ORF">SAMN05444972_103172</name>
</gene>
<dbReference type="OrthoDB" id="2988432at2"/>
<dbReference type="Pfam" id="PF23159">
    <property type="entry name" value="WHD_Rok"/>
    <property type="match status" value="1"/>
</dbReference>
<dbReference type="EMBL" id="FPAA01000003">
    <property type="protein sequence ID" value="SFS52213.1"/>
    <property type="molecule type" value="Genomic_DNA"/>
</dbReference>
<evidence type="ECO:0000259" key="1">
    <source>
        <dbReference type="Pfam" id="PF23159"/>
    </source>
</evidence>
<name>A0A1I6QIA6_9BACL</name>
<dbReference type="Proteomes" id="UP000198660">
    <property type="component" value="Unassembled WGS sequence"/>
</dbReference>
<reference evidence="3" key="1">
    <citation type="submission" date="2016-10" db="EMBL/GenBank/DDBJ databases">
        <authorList>
            <person name="Varghese N."/>
            <person name="Submissions S."/>
        </authorList>
    </citation>
    <scope>NUCLEOTIDE SEQUENCE [LARGE SCALE GENOMIC DNA]</scope>
    <source>
        <strain evidence="3">DSM 45789</strain>
    </source>
</reference>
<proteinExistence type="predicted"/>